<evidence type="ECO:0000256" key="1">
    <source>
        <dbReference type="SAM" id="SignalP"/>
    </source>
</evidence>
<reference evidence="2 3" key="1">
    <citation type="submission" date="2016-06" db="EMBL/GenBank/DDBJ databases">
        <title>Revisiting the taxonomy of the Elizabethkingia Genus based on Whole-Genome Sequencing, Optical Mapping, and MALDI-TOF.</title>
        <authorList>
            <person name="Nicholson A.C."/>
        </authorList>
    </citation>
    <scope>NUCLEOTIDE SEQUENCE [LARGE SCALE GENOMIC DNA]</scope>
    <source>
        <strain evidence="2 3">G4070</strain>
    </source>
</reference>
<proteinExistence type="predicted"/>
<comment type="caution">
    <text evidence="2">The sequence shown here is derived from an EMBL/GenBank/DDBJ whole genome shotgun (WGS) entry which is preliminary data.</text>
</comment>
<dbReference type="Proteomes" id="UP000190813">
    <property type="component" value="Unassembled WGS sequence"/>
</dbReference>
<feature type="chain" id="PRO_5012052219" description="Lipoprotein" evidence="1">
    <location>
        <begin position="24"/>
        <end position="127"/>
    </location>
</feature>
<dbReference type="RefSeq" id="WP_078772542.1">
    <property type="nucleotide sequence ID" value="NZ_CBCSBR010000017.1"/>
</dbReference>
<organism evidence="2 3">
    <name type="scientific">Elizabethkingia occulta</name>
    <dbReference type="NCBI Taxonomy" id="1867263"/>
    <lineage>
        <taxon>Bacteria</taxon>
        <taxon>Pseudomonadati</taxon>
        <taxon>Bacteroidota</taxon>
        <taxon>Flavobacteriia</taxon>
        <taxon>Flavobacteriales</taxon>
        <taxon>Weeksellaceae</taxon>
        <taxon>Elizabethkingia</taxon>
    </lineage>
</organism>
<name>A0A1T3MEZ7_9FLAO</name>
<feature type="signal peptide" evidence="1">
    <location>
        <begin position="1"/>
        <end position="23"/>
    </location>
</feature>
<evidence type="ECO:0008006" key="4">
    <source>
        <dbReference type="Google" id="ProtNLM"/>
    </source>
</evidence>
<dbReference type="EMBL" id="MAHX01000017">
    <property type="protein sequence ID" value="OPC63056.1"/>
    <property type="molecule type" value="Genomic_DNA"/>
</dbReference>
<evidence type="ECO:0000313" key="2">
    <source>
        <dbReference type="EMBL" id="OPC63056.1"/>
    </source>
</evidence>
<gene>
    <name evidence="2" type="ORF">BAZ10_07800</name>
</gene>
<dbReference type="AlphaFoldDB" id="A0A1T3MEZ7"/>
<keyword evidence="3" id="KW-1185">Reference proteome</keyword>
<keyword evidence="1" id="KW-0732">Signal</keyword>
<protein>
    <recommendedName>
        <fullName evidence="4">Lipoprotein</fullName>
    </recommendedName>
</protein>
<evidence type="ECO:0000313" key="3">
    <source>
        <dbReference type="Proteomes" id="UP000190813"/>
    </source>
</evidence>
<accession>A0A1T3MEZ7</accession>
<sequence length="127" mass="14540">MKKRLIYSLFFSGTLLFICGACKSNVTNDTQKVTNAMYKIYDIKGERGYDVTFEATGNGAKPVAVVINRIRKEINPSDKKDNTYHINVIAETRKIHGYRPQGTSQENGVIYKINYTEYFKPVKFTLK</sequence>